<name>A0ABF7QY87_RHILW</name>
<feature type="compositionally biased region" description="Polar residues" evidence="1">
    <location>
        <begin position="343"/>
        <end position="366"/>
    </location>
</feature>
<dbReference type="KEGG" id="rlt:Rleg2_5879"/>
<keyword evidence="2" id="KW-0614">Plasmid</keyword>
<dbReference type="AlphaFoldDB" id="A0ABF7QY87"/>
<evidence type="ECO:0000313" key="3">
    <source>
        <dbReference type="Proteomes" id="UP000008330"/>
    </source>
</evidence>
<organism evidence="2 3">
    <name type="scientific">Rhizobium leguminosarum bv. trifolii (strain WSM2304)</name>
    <dbReference type="NCBI Taxonomy" id="395492"/>
    <lineage>
        <taxon>Bacteria</taxon>
        <taxon>Pseudomonadati</taxon>
        <taxon>Pseudomonadota</taxon>
        <taxon>Alphaproteobacteria</taxon>
        <taxon>Hyphomicrobiales</taxon>
        <taxon>Rhizobiaceae</taxon>
        <taxon>Rhizobium/Agrobacterium group</taxon>
        <taxon>Rhizobium</taxon>
    </lineage>
</organism>
<reference evidence="2 3" key="1">
    <citation type="journal article" date="2010" name="Stand. Genomic Sci.">
        <title>Complete genome sequence of Rhizobium leguminosarum bv trifolii strain WSM2304, an effective microsymbiont of the South American clover Trifolium polymorphum.</title>
        <authorList>
            <person name="Reeve W."/>
            <person name="O'Hara G."/>
            <person name="Chain P."/>
            <person name="Ardley J."/>
            <person name="Brau L."/>
            <person name="Nandesena K."/>
            <person name="Tiwari R."/>
            <person name="Malfatti S."/>
            <person name="Kiss H."/>
            <person name="Lapidus A."/>
            <person name="Copeland A."/>
            <person name="Nolan M."/>
            <person name="Land M."/>
            <person name="Ivanova N."/>
            <person name="Mavromatis K."/>
            <person name="Markowitz V."/>
            <person name="Kyrpides N."/>
            <person name="Melino V."/>
            <person name="Denton M."/>
            <person name="Yates R."/>
            <person name="Howieson J."/>
        </authorList>
    </citation>
    <scope>NUCLEOTIDE SEQUENCE [LARGE SCALE GENOMIC DNA]</scope>
    <source>
        <strain evidence="2 3">WSM2304</strain>
    </source>
</reference>
<dbReference type="Proteomes" id="UP000008330">
    <property type="component" value="Plasmid pRLG202"/>
</dbReference>
<geneLocation type="plasmid" evidence="2 3">
    <name>pRLG202</name>
</geneLocation>
<accession>A0ABF7QY87</accession>
<sequence length="419" mass="46153">MLHCAWLHEGKHHVASVIAGVAALSLVMAASLPSSIWAQSQSAPAGIEKPSPTSPPKIAVSRDGFDMKLLEPVNGIDYRTYGHITYAMFLDPDGDHEAIFKRFGTDKAGYEAAGAAFTERMKQDQTFAMIEMFGAYFAEDAQGTYAALGRDVAQSVLNQAPLRETEPMPEEKFREIQVYYGRKVSVAGTALAQQDEILKPYHITFNDFNIIGAWFSRRLALETADASTPRESPPARAEGTPTERPEWGGLWRFTWKTLQRTDTEMKVVEASRDICIKSDMTAETLPLMPKPSGVKCVLIDKIHFYDSGVQMSAQCDHGAIGTSWGLFSNRKMAEKASPARSPITRSTKATTTCRSRQPTFKSSGLANASEESENHDALCSCRRIRPDPGRGFRRGGRPAHRTLAGQDLHAGSHARAEER</sequence>
<feature type="compositionally biased region" description="Basic residues" evidence="1">
    <location>
        <begin position="391"/>
        <end position="400"/>
    </location>
</feature>
<proteinExistence type="predicted"/>
<evidence type="ECO:0000313" key="2">
    <source>
        <dbReference type="EMBL" id="ACI59052.1"/>
    </source>
</evidence>
<feature type="region of interest" description="Disordered" evidence="1">
    <location>
        <begin position="335"/>
        <end position="419"/>
    </location>
</feature>
<keyword evidence="3" id="KW-1185">Reference proteome</keyword>
<gene>
    <name evidence="2" type="ordered locus">Rleg2_5879</name>
</gene>
<evidence type="ECO:0000256" key="1">
    <source>
        <dbReference type="SAM" id="MobiDB-lite"/>
    </source>
</evidence>
<protein>
    <submittedName>
        <fullName evidence="2">Uncharacterized protein</fullName>
    </submittedName>
</protein>
<dbReference type="EMBL" id="CP001193">
    <property type="protein sequence ID" value="ACI59052.1"/>
    <property type="molecule type" value="Genomic_DNA"/>
</dbReference>
<dbReference type="RefSeq" id="WP_012555245.1">
    <property type="nucleotide sequence ID" value="NC_011366.1"/>
</dbReference>